<dbReference type="InterPro" id="IPR051912">
    <property type="entry name" value="Alkylbase_DNA_Glycosylase/TA"/>
</dbReference>
<dbReference type="Pfam" id="PF00730">
    <property type="entry name" value="HhH-GPD"/>
    <property type="match status" value="1"/>
</dbReference>
<dbReference type="InterPro" id="IPR023170">
    <property type="entry name" value="HhH_base_excis_C"/>
</dbReference>
<evidence type="ECO:0000313" key="7">
    <source>
        <dbReference type="EMBL" id="USQ75821.1"/>
    </source>
</evidence>
<dbReference type="SMART" id="SM00478">
    <property type="entry name" value="ENDO3c"/>
    <property type="match status" value="1"/>
</dbReference>
<dbReference type="CDD" id="cd00056">
    <property type="entry name" value="ENDO3c"/>
    <property type="match status" value="1"/>
</dbReference>
<evidence type="ECO:0000256" key="2">
    <source>
        <dbReference type="ARBA" id="ARBA00012000"/>
    </source>
</evidence>
<dbReference type="SUPFAM" id="SSF55945">
    <property type="entry name" value="TATA-box binding protein-like"/>
    <property type="match status" value="1"/>
</dbReference>
<keyword evidence="4" id="KW-0234">DNA repair</keyword>
<dbReference type="InterPro" id="IPR010316">
    <property type="entry name" value="AlkA_N"/>
</dbReference>
<dbReference type="Gene3D" id="1.10.340.30">
    <property type="entry name" value="Hypothetical protein, domain 2"/>
    <property type="match status" value="1"/>
</dbReference>
<protein>
    <recommendedName>
        <fullName evidence="2">DNA-3-methyladenine glycosylase II</fullName>
        <ecNumber evidence="2">3.2.2.21</ecNumber>
    </recommendedName>
</protein>
<dbReference type="Gene3D" id="1.10.1670.10">
    <property type="entry name" value="Helix-hairpin-Helix base-excision DNA repair enzymes (C-terminal)"/>
    <property type="match status" value="1"/>
</dbReference>
<dbReference type="RefSeq" id="WP_252620304.1">
    <property type="nucleotide sequence ID" value="NZ_CP099490.1"/>
</dbReference>
<dbReference type="EMBL" id="CP099490">
    <property type="protein sequence ID" value="USQ75821.1"/>
    <property type="molecule type" value="Genomic_DNA"/>
</dbReference>
<evidence type="ECO:0000313" key="8">
    <source>
        <dbReference type="Proteomes" id="UP001056535"/>
    </source>
</evidence>
<dbReference type="Proteomes" id="UP001056535">
    <property type="component" value="Chromosome"/>
</dbReference>
<dbReference type="SUPFAM" id="SSF48150">
    <property type="entry name" value="DNA-glycosylase"/>
    <property type="match status" value="1"/>
</dbReference>
<evidence type="ECO:0000256" key="1">
    <source>
        <dbReference type="ARBA" id="ARBA00000086"/>
    </source>
</evidence>
<dbReference type="InterPro" id="IPR011257">
    <property type="entry name" value="DNA_glycosylase"/>
</dbReference>
<dbReference type="PANTHER" id="PTHR43003:SF13">
    <property type="entry name" value="DNA-3-METHYLADENINE GLYCOSYLASE 2"/>
    <property type="match status" value="1"/>
</dbReference>
<gene>
    <name evidence="7" type="ORF">NF557_14605</name>
</gene>
<dbReference type="PANTHER" id="PTHR43003">
    <property type="entry name" value="DNA-3-METHYLADENINE GLYCOSYLASE"/>
    <property type="match status" value="1"/>
</dbReference>
<accession>A0ABY4YGB4</accession>
<keyword evidence="8" id="KW-1185">Reference proteome</keyword>
<evidence type="ECO:0000259" key="5">
    <source>
        <dbReference type="SMART" id="SM00478"/>
    </source>
</evidence>
<dbReference type="SMART" id="SM01009">
    <property type="entry name" value="AlkA_N"/>
    <property type="match status" value="1"/>
</dbReference>
<dbReference type="Pfam" id="PF06029">
    <property type="entry name" value="AlkA_N"/>
    <property type="match status" value="1"/>
</dbReference>
<name>A0ABY4YGB4_9MICO</name>
<dbReference type="EC" id="3.2.2.21" evidence="2"/>
<proteinExistence type="predicted"/>
<dbReference type="InterPro" id="IPR003265">
    <property type="entry name" value="HhH-GPD_domain"/>
</dbReference>
<feature type="domain" description="HhH-GPD" evidence="5">
    <location>
        <begin position="137"/>
        <end position="289"/>
    </location>
</feature>
<comment type="catalytic activity">
    <reaction evidence="1">
        <text>Hydrolysis of alkylated DNA, releasing 3-methyladenine, 3-methylguanine, 7-methylguanine and 7-methyladenine.</text>
        <dbReference type="EC" id="3.2.2.21"/>
    </reaction>
</comment>
<evidence type="ECO:0000256" key="3">
    <source>
        <dbReference type="ARBA" id="ARBA00022763"/>
    </source>
</evidence>
<reference evidence="7" key="1">
    <citation type="submission" date="2022-06" db="EMBL/GenBank/DDBJ databases">
        <title>Ornithinimicrobium JY.X270.</title>
        <authorList>
            <person name="Huang Y."/>
        </authorList>
    </citation>
    <scope>NUCLEOTIDE SEQUENCE</scope>
    <source>
        <strain evidence="7">JY.X270</strain>
    </source>
</reference>
<keyword evidence="3" id="KW-0227">DNA damage</keyword>
<sequence length="291" mass="30505">MTRLELPATGGLEADATLTTLANHATPGSEVVTMGAPGQRGTYRRLLDLAGRPTAVTFEIHAGGITLTAHPDDAATAPLLAEAADLTRWWFDLDTDPAPVSARLAADPRLASLVARRPALRPVRHPAGFEASVDTVLGQQVTLASARLFGERLRAAYSPGVVAGLRVFPGPTALLAAPLEELRAAVGLTTSRARTVQAVAQLFADGFELVAGTDPCLARVGLLQVPGIGPWTVEYLALRALGDADAFPASDAVVRRVLGGAGSRAAEEESQAWRPYRAWATAHLWAAQTTT</sequence>
<dbReference type="Gene3D" id="3.30.310.20">
    <property type="entry name" value="DNA-3-methyladenine glycosylase AlkA, N-terminal domain"/>
    <property type="match status" value="1"/>
</dbReference>
<feature type="domain" description="DNA-3-methyladenine glycosylase AlkA N-terminal" evidence="6">
    <location>
        <begin position="3"/>
        <end position="130"/>
    </location>
</feature>
<organism evidence="7 8">
    <name type="scientific">Ornithinimicrobium cryptoxanthini</name>
    <dbReference type="NCBI Taxonomy" id="2934161"/>
    <lineage>
        <taxon>Bacteria</taxon>
        <taxon>Bacillati</taxon>
        <taxon>Actinomycetota</taxon>
        <taxon>Actinomycetes</taxon>
        <taxon>Micrococcales</taxon>
        <taxon>Ornithinimicrobiaceae</taxon>
        <taxon>Ornithinimicrobium</taxon>
    </lineage>
</organism>
<evidence type="ECO:0000256" key="4">
    <source>
        <dbReference type="ARBA" id="ARBA00023204"/>
    </source>
</evidence>
<dbReference type="InterPro" id="IPR037046">
    <property type="entry name" value="AlkA_N_sf"/>
</dbReference>
<evidence type="ECO:0000259" key="6">
    <source>
        <dbReference type="SMART" id="SM01009"/>
    </source>
</evidence>